<evidence type="ECO:0000256" key="3">
    <source>
        <dbReference type="SAM" id="SignalP"/>
    </source>
</evidence>
<keyword evidence="2" id="KW-0812">Transmembrane</keyword>
<feature type="compositionally biased region" description="Polar residues" evidence="1">
    <location>
        <begin position="529"/>
        <end position="544"/>
    </location>
</feature>
<dbReference type="InterPro" id="IPR018247">
    <property type="entry name" value="EF_Hand_1_Ca_BS"/>
</dbReference>
<feature type="chain" id="PRO_5047110809" description="EF-hand domain-containing protein" evidence="3">
    <location>
        <begin position="25"/>
        <end position="593"/>
    </location>
</feature>
<keyword evidence="5" id="KW-1185">Reference proteome</keyword>
<dbReference type="PROSITE" id="PS00018">
    <property type="entry name" value="EF_HAND_1"/>
    <property type="match status" value="1"/>
</dbReference>
<feature type="region of interest" description="Disordered" evidence="1">
    <location>
        <begin position="505"/>
        <end position="544"/>
    </location>
</feature>
<sequence>MNKIKLIGASLLAWLVFCANTSYASEDNITDYSKALELSLPEKDTTYSADDLKKLIDQTVTSVAYQTSDDYFKNLYHVAIENAHDYLGFNSEDDDATTFAYHKFINEIEKIDQLKDMNLDDVDTDSVFYKNPKYTIAYLNLDKSLQEELDNMKTNDRNFLTISELEASKKYILPIFFYEFPYQFMHDKDKDGMVGEWQAETEKLFKNNSLTKAYRKASPDQRRFIKELDADKNGFIDLIEIKKSNLVYEDDLEWVRNFIPDKDKESFSKIEEDPTSKTPITKKEEPELTYPETKFIYDPVFIQDDEDIKIVNKDSTSKYKYDSIFYIKNRTSSFYENLTDEERLELDAMNTDGDAYLSIEELEKSENYNLPIEKSHWLYSFMYDKNNDGLINEDDRNPYPKPYDENFAKEDENLQANDDLYSSVFYKNEKTRDAYLNLTDEKKKELDEMNTDGKYPLTLDEVKASGKFSIPIKKDRDWIYPFMVDRNNNGEVGEDYEIYENVEKEPSTEKLENKKDTQNPDTRKEIVTNPVSQETTNPSRPILKETTTSTIIQPNSSNVKAASNVKTGVSNLNLIYPVIFYSLAGLIILKKYK</sequence>
<organism evidence="4 5">
    <name type="scientific">Anaerococcus martiniensis</name>
    <dbReference type="NCBI Taxonomy" id="3115615"/>
    <lineage>
        <taxon>Bacteria</taxon>
        <taxon>Bacillati</taxon>
        <taxon>Bacillota</taxon>
        <taxon>Tissierellia</taxon>
        <taxon>Tissierellales</taxon>
        <taxon>Peptoniphilaceae</taxon>
        <taxon>Anaerococcus</taxon>
    </lineage>
</organism>
<reference evidence="4 5" key="1">
    <citation type="journal article" date="2025" name="Anaerobe">
        <title>Description of Anaerococcus kampingiae sp. nov., Anaerococcus groningensis sp. nov., Anaerococcus martiniensis sp. nov., and Anaerococcus cruorum sp. nov., isolated from human clinical specimens.</title>
        <authorList>
            <person name="Boiten K.E."/>
            <person name="Meijer J."/>
            <person name="van Wezel E.M."/>
            <person name="Veloo A.C.M."/>
        </authorList>
    </citation>
    <scope>NUCLEOTIDE SEQUENCE [LARGE SCALE GENOMIC DNA]</scope>
    <source>
        <strain evidence="4 5">ENR0831</strain>
    </source>
</reference>
<evidence type="ECO:0000313" key="4">
    <source>
        <dbReference type="EMBL" id="MFO3666052.1"/>
    </source>
</evidence>
<keyword evidence="2" id="KW-0472">Membrane</keyword>
<feature type="transmembrane region" description="Helical" evidence="2">
    <location>
        <begin position="572"/>
        <end position="589"/>
    </location>
</feature>
<feature type="compositionally biased region" description="Basic and acidic residues" evidence="1">
    <location>
        <begin position="505"/>
        <end position="526"/>
    </location>
</feature>
<dbReference type="Proteomes" id="UP001637996">
    <property type="component" value="Unassembled WGS sequence"/>
</dbReference>
<gene>
    <name evidence="4" type="ORF">ACCQ41_07320</name>
</gene>
<comment type="caution">
    <text evidence="4">The sequence shown here is derived from an EMBL/GenBank/DDBJ whole genome shotgun (WGS) entry which is preliminary data.</text>
</comment>
<keyword evidence="3" id="KW-0732">Signal</keyword>
<evidence type="ECO:0000256" key="2">
    <source>
        <dbReference type="SAM" id="Phobius"/>
    </source>
</evidence>
<protein>
    <recommendedName>
        <fullName evidence="6">EF-hand domain-containing protein</fullName>
    </recommendedName>
</protein>
<keyword evidence="2" id="KW-1133">Transmembrane helix</keyword>
<evidence type="ECO:0000256" key="1">
    <source>
        <dbReference type="SAM" id="MobiDB-lite"/>
    </source>
</evidence>
<feature type="signal peptide" evidence="3">
    <location>
        <begin position="1"/>
        <end position="24"/>
    </location>
</feature>
<accession>A0ABW9M9R5</accession>
<dbReference type="RefSeq" id="WP_410031707.1">
    <property type="nucleotide sequence ID" value="NZ_JBGMEI010000012.1"/>
</dbReference>
<evidence type="ECO:0000313" key="5">
    <source>
        <dbReference type="Proteomes" id="UP001637996"/>
    </source>
</evidence>
<proteinExistence type="predicted"/>
<evidence type="ECO:0008006" key="6">
    <source>
        <dbReference type="Google" id="ProtNLM"/>
    </source>
</evidence>
<name>A0ABW9M9R5_9FIRM</name>
<dbReference type="EMBL" id="JBGMEI010000012">
    <property type="protein sequence ID" value="MFO3666052.1"/>
    <property type="molecule type" value="Genomic_DNA"/>
</dbReference>